<keyword evidence="2" id="KW-1185">Reference proteome</keyword>
<sequence>MVLYQPLINQHVPHPMETDSVLSIKKQNPIFNLNFLSQLHDFKMFLLFYSILLLTQSVRTVPV</sequence>
<organism evidence="1 2">
    <name type="scientific">Dallia pectoralis</name>
    <name type="common">Alaska blackfish</name>
    <dbReference type="NCBI Taxonomy" id="75939"/>
    <lineage>
        <taxon>Eukaryota</taxon>
        <taxon>Metazoa</taxon>
        <taxon>Chordata</taxon>
        <taxon>Craniata</taxon>
        <taxon>Vertebrata</taxon>
        <taxon>Euteleostomi</taxon>
        <taxon>Actinopterygii</taxon>
        <taxon>Neopterygii</taxon>
        <taxon>Teleostei</taxon>
        <taxon>Protacanthopterygii</taxon>
        <taxon>Esociformes</taxon>
        <taxon>Umbridae</taxon>
        <taxon>Dallia</taxon>
    </lineage>
</organism>
<accession>A0ACC2H0U6</accession>
<dbReference type="Proteomes" id="UP001157502">
    <property type="component" value="Chromosome 7"/>
</dbReference>
<protein>
    <submittedName>
        <fullName evidence="1">Uncharacterized protein</fullName>
    </submittedName>
</protein>
<comment type="caution">
    <text evidence="1">The sequence shown here is derived from an EMBL/GenBank/DDBJ whole genome shotgun (WGS) entry which is preliminary data.</text>
</comment>
<reference evidence="1" key="1">
    <citation type="submission" date="2021-05" db="EMBL/GenBank/DDBJ databases">
        <authorList>
            <person name="Pan Q."/>
            <person name="Jouanno E."/>
            <person name="Zahm M."/>
            <person name="Klopp C."/>
            <person name="Cabau C."/>
            <person name="Louis A."/>
            <person name="Berthelot C."/>
            <person name="Parey E."/>
            <person name="Roest Crollius H."/>
            <person name="Montfort J."/>
            <person name="Robinson-Rechavi M."/>
            <person name="Bouchez O."/>
            <person name="Lampietro C."/>
            <person name="Lopez Roques C."/>
            <person name="Donnadieu C."/>
            <person name="Postlethwait J."/>
            <person name="Bobe J."/>
            <person name="Dillon D."/>
            <person name="Chandos A."/>
            <person name="von Hippel F."/>
            <person name="Guiguen Y."/>
        </authorList>
    </citation>
    <scope>NUCLEOTIDE SEQUENCE</scope>
    <source>
        <strain evidence="1">YG-Jan2019</strain>
    </source>
</reference>
<evidence type="ECO:0000313" key="2">
    <source>
        <dbReference type="Proteomes" id="UP001157502"/>
    </source>
</evidence>
<proteinExistence type="predicted"/>
<gene>
    <name evidence="1" type="ORF">DPEC_G00087990</name>
</gene>
<evidence type="ECO:0000313" key="1">
    <source>
        <dbReference type="EMBL" id="KAJ8009351.1"/>
    </source>
</evidence>
<dbReference type="EMBL" id="CM055734">
    <property type="protein sequence ID" value="KAJ8009351.1"/>
    <property type="molecule type" value="Genomic_DNA"/>
</dbReference>
<name>A0ACC2H0U6_DALPE</name>